<name>A0A0A9CG65_ARUDO</name>
<accession>A0A0A9CG65</accession>
<dbReference type="AlphaFoldDB" id="A0A0A9CG65"/>
<organism evidence="1">
    <name type="scientific">Arundo donax</name>
    <name type="common">Giant reed</name>
    <name type="synonym">Donax arundinaceus</name>
    <dbReference type="NCBI Taxonomy" id="35708"/>
    <lineage>
        <taxon>Eukaryota</taxon>
        <taxon>Viridiplantae</taxon>
        <taxon>Streptophyta</taxon>
        <taxon>Embryophyta</taxon>
        <taxon>Tracheophyta</taxon>
        <taxon>Spermatophyta</taxon>
        <taxon>Magnoliopsida</taxon>
        <taxon>Liliopsida</taxon>
        <taxon>Poales</taxon>
        <taxon>Poaceae</taxon>
        <taxon>PACMAD clade</taxon>
        <taxon>Arundinoideae</taxon>
        <taxon>Arundineae</taxon>
        <taxon>Arundo</taxon>
    </lineage>
</organism>
<reference evidence="1" key="2">
    <citation type="journal article" date="2015" name="Data Brief">
        <title>Shoot transcriptome of the giant reed, Arundo donax.</title>
        <authorList>
            <person name="Barrero R.A."/>
            <person name="Guerrero F.D."/>
            <person name="Moolhuijzen P."/>
            <person name="Goolsby J.A."/>
            <person name="Tidwell J."/>
            <person name="Bellgard S.E."/>
            <person name="Bellgard M.I."/>
        </authorList>
    </citation>
    <scope>NUCLEOTIDE SEQUENCE</scope>
    <source>
        <tissue evidence="1">Shoot tissue taken approximately 20 cm above the soil surface</tissue>
    </source>
</reference>
<reference evidence="1" key="1">
    <citation type="submission" date="2014-09" db="EMBL/GenBank/DDBJ databases">
        <authorList>
            <person name="Magalhaes I.L.F."/>
            <person name="Oliveira U."/>
            <person name="Santos F.R."/>
            <person name="Vidigal T.H.D.A."/>
            <person name="Brescovit A.D."/>
            <person name="Santos A.J."/>
        </authorList>
    </citation>
    <scope>NUCLEOTIDE SEQUENCE</scope>
    <source>
        <tissue evidence="1">Shoot tissue taken approximately 20 cm above the soil surface</tissue>
    </source>
</reference>
<protein>
    <submittedName>
        <fullName evidence="1">Uncharacterized protein</fullName>
    </submittedName>
</protein>
<sequence>MLKISILSICVPAYPRYVVLNKIDLQCYHPGNNEGDVSSMLDQIAQLTYWVELSLIDSNKNLEKVVRFCKSSDGLTQHDYTAIGGQSSGQTVTLSLR</sequence>
<evidence type="ECO:0000313" key="1">
    <source>
        <dbReference type="EMBL" id="JAD75304.1"/>
    </source>
</evidence>
<dbReference type="EMBL" id="GBRH01222591">
    <property type="protein sequence ID" value="JAD75304.1"/>
    <property type="molecule type" value="Transcribed_RNA"/>
</dbReference>
<proteinExistence type="predicted"/>